<feature type="region of interest" description="Disordered" evidence="1">
    <location>
        <begin position="130"/>
        <end position="149"/>
    </location>
</feature>
<feature type="region of interest" description="Disordered" evidence="1">
    <location>
        <begin position="729"/>
        <end position="827"/>
    </location>
</feature>
<dbReference type="Proteomes" id="UP001489004">
    <property type="component" value="Unassembled WGS sequence"/>
</dbReference>
<name>A0AAW1R914_9CHLO</name>
<feature type="compositionally biased region" description="Polar residues" evidence="1">
    <location>
        <begin position="598"/>
        <end position="611"/>
    </location>
</feature>
<feature type="region of interest" description="Disordered" evidence="1">
    <location>
        <begin position="850"/>
        <end position="883"/>
    </location>
</feature>
<feature type="compositionally biased region" description="Low complexity" evidence="1">
    <location>
        <begin position="864"/>
        <end position="877"/>
    </location>
</feature>
<keyword evidence="3" id="KW-1185">Reference proteome</keyword>
<dbReference type="AlphaFoldDB" id="A0AAW1R914"/>
<feature type="region of interest" description="Disordered" evidence="1">
    <location>
        <begin position="287"/>
        <end position="324"/>
    </location>
</feature>
<feature type="region of interest" description="Disordered" evidence="1">
    <location>
        <begin position="479"/>
        <end position="534"/>
    </location>
</feature>
<feature type="compositionally biased region" description="Polar residues" evidence="1">
    <location>
        <begin position="917"/>
        <end position="939"/>
    </location>
</feature>
<organism evidence="2 3">
    <name type="scientific">[Myrmecia] bisecta</name>
    <dbReference type="NCBI Taxonomy" id="41462"/>
    <lineage>
        <taxon>Eukaryota</taxon>
        <taxon>Viridiplantae</taxon>
        <taxon>Chlorophyta</taxon>
        <taxon>core chlorophytes</taxon>
        <taxon>Trebouxiophyceae</taxon>
        <taxon>Trebouxiales</taxon>
        <taxon>Trebouxiaceae</taxon>
        <taxon>Myrmecia</taxon>
    </lineage>
</organism>
<feature type="region of interest" description="Disordered" evidence="1">
    <location>
        <begin position="593"/>
        <end position="613"/>
    </location>
</feature>
<feature type="compositionally biased region" description="Basic and acidic residues" evidence="1">
    <location>
        <begin position="788"/>
        <end position="800"/>
    </location>
</feature>
<feature type="region of interest" description="Disordered" evidence="1">
    <location>
        <begin position="37"/>
        <end position="96"/>
    </location>
</feature>
<protein>
    <submittedName>
        <fullName evidence="2">Uncharacterized protein</fullName>
    </submittedName>
</protein>
<feature type="compositionally biased region" description="Low complexity" evidence="1">
    <location>
        <begin position="948"/>
        <end position="972"/>
    </location>
</feature>
<sequence length="1024" mass="108374">MEPGTSKHRAGVPRYPIVAGHHHASTADFSAHATVSRAKARLAQAEQGEQRAQKEPPAAAAEAASHSTGSAPSLIPQGNMPSALKVQGSPKPAGENLHDYLERMETILAEVQAEHSEVVARSRPVLTTVPEHDGRLDDRSTGTQSPLGQDLNMSDWYGYNPMSSVTLEMTTSDTSVDESFGDMVLMASPIKGATGRMGFSTPTRRIPAAQTPTDELATPARAPMTAEQCREDSKAGQAAVGRDPASGADGVPAECASTLLVARFLASPHAGLLSASDSIASHPVDLDSSDDALSESSVVSQANSPLYDHTRYEGSSSESATSTPRDALVPLVHKKQSSVTAISIVASVPLLDSLPGPPAMTSIRHETGHAIRPGEHATATPAVFAEPAPVSPKKQAILQLRARRLHTRIADVRYSLRTSTALAKASKVTKASGRPFTAPFPEPVDAADDRSYQEAGLELRLAQDTASAQQERWLGSIEQQAATPESASTSYAPAHEASHIHESQAKDGAGRGAAAHLEPPAQVAEVRPGTSGGLAKRREYALQRLKTRALNRHQLSLSANLHHSSSMPVANGLAQSAASFSSHTQSLAPGLQIDTDLQPDSAQHSRASTQQEAREQLLAEYAASQHVDREAFARGCARMTAVIEGSMVRQRLRQRACRGLCSEILEMQALLLDVQQRAGAAGADALLARQLEQQLRMRRTQLADMLDASAAPPASLPITKPLLKLNTQAAPRTSDAGGENAPQLHHKRPASAKPAGPSPDPSMTGKRAAPEPPSAPALHTPVHAVMRRPREDHGAEEDHGFTTPSPEGPQAGSEEDDGSAKPFLKRRLPKVSVTQKLNWSEVKPKTKCHLEREYIPVRRNQPLRRTQSSPRSPPAAAYSDTPTREAMVFSSTAPSGAFALASREPFHAGDPAHLTQGGASRQPWNSNRAQPPVRQSSGSKFMGNRVRQSPMYRSSSYSPAPPAASSQRSPPAFNTSNHASTGTTVNGQGAGGGGSGGGGHPGPLDDILGQVTELLTQVNDILGR</sequence>
<reference evidence="2 3" key="1">
    <citation type="journal article" date="2024" name="Nat. Commun.">
        <title>Phylogenomics reveals the evolutionary origins of lichenization in chlorophyte algae.</title>
        <authorList>
            <person name="Puginier C."/>
            <person name="Libourel C."/>
            <person name="Otte J."/>
            <person name="Skaloud P."/>
            <person name="Haon M."/>
            <person name="Grisel S."/>
            <person name="Petersen M."/>
            <person name="Berrin J.G."/>
            <person name="Delaux P.M."/>
            <person name="Dal Grande F."/>
            <person name="Keller J."/>
        </authorList>
    </citation>
    <scope>NUCLEOTIDE SEQUENCE [LARGE SCALE GENOMIC DNA]</scope>
    <source>
        <strain evidence="2 3">SAG 2043</strain>
    </source>
</reference>
<feature type="compositionally biased region" description="Low complexity" evidence="1">
    <location>
        <begin position="55"/>
        <end position="64"/>
    </location>
</feature>
<proteinExistence type="predicted"/>
<feature type="compositionally biased region" description="Gly residues" evidence="1">
    <location>
        <begin position="988"/>
        <end position="1001"/>
    </location>
</feature>
<evidence type="ECO:0000313" key="3">
    <source>
        <dbReference type="Proteomes" id="UP001489004"/>
    </source>
</evidence>
<feature type="region of interest" description="Disordered" evidence="1">
    <location>
        <begin position="211"/>
        <end position="249"/>
    </location>
</feature>
<accession>A0AAW1R914</accession>
<feature type="compositionally biased region" description="Polar residues" evidence="1">
    <location>
        <begin position="313"/>
        <end position="324"/>
    </location>
</feature>
<evidence type="ECO:0000256" key="1">
    <source>
        <dbReference type="SAM" id="MobiDB-lite"/>
    </source>
</evidence>
<gene>
    <name evidence="2" type="ORF">WJX72_009384</name>
</gene>
<feature type="compositionally biased region" description="Polar residues" evidence="1">
    <location>
        <begin position="479"/>
        <end position="491"/>
    </location>
</feature>
<feature type="compositionally biased region" description="Basic and acidic residues" evidence="1">
    <location>
        <begin position="496"/>
        <end position="509"/>
    </location>
</feature>
<comment type="caution">
    <text evidence="2">The sequence shown here is derived from an EMBL/GenBank/DDBJ whole genome shotgun (WGS) entry which is preliminary data.</text>
</comment>
<evidence type="ECO:0000313" key="2">
    <source>
        <dbReference type="EMBL" id="KAK9830045.1"/>
    </source>
</evidence>
<feature type="region of interest" description="Disordered" evidence="1">
    <location>
        <begin position="907"/>
        <end position="1007"/>
    </location>
</feature>
<feature type="compositionally biased region" description="Basic and acidic residues" evidence="1">
    <location>
        <begin position="130"/>
        <end position="140"/>
    </location>
</feature>
<dbReference type="EMBL" id="JALJOR010000001">
    <property type="protein sequence ID" value="KAK9830045.1"/>
    <property type="molecule type" value="Genomic_DNA"/>
</dbReference>